<dbReference type="Gene3D" id="2.30.40.10">
    <property type="entry name" value="Urease, subunit C, domain 1"/>
    <property type="match status" value="1"/>
</dbReference>
<comment type="caution">
    <text evidence="4">The sequence shown here is derived from an EMBL/GenBank/DDBJ whole genome shotgun (WGS) entry which is preliminary data.</text>
</comment>
<evidence type="ECO:0000313" key="4">
    <source>
        <dbReference type="EMBL" id="MBE3638879.1"/>
    </source>
</evidence>
<dbReference type="AlphaFoldDB" id="A0A8J7CVL6"/>
<protein>
    <submittedName>
        <fullName evidence="4">Amidohydrolase family protein</fullName>
    </submittedName>
</protein>
<dbReference type="PANTHER" id="PTHR43794:SF11">
    <property type="entry name" value="AMIDOHYDROLASE-RELATED DOMAIN-CONTAINING PROTEIN"/>
    <property type="match status" value="1"/>
</dbReference>
<dbReference type="InterPro" id="IPR006680">
    <property type="entry name" value="Amidohydro-rel"/>
</dbReference>
<feature type="domain" description="Amidohydrolase-related" evidence="3">
    <location>
        <begin position="69"/>
        <end position="452"/>
    </location>
</feature>
<dbReference type="EMBL" id="JACVXA010000034">
    <property type="protein sequence ID" value="MBE3638879.1"/>
    <property type="molecule type" value="Genomic_DNA"/>
</dbReference>
<sequence length="501" mass="53604">MTHPSPQQRSFIAKAGVMLEGLGPDGGMRLRHDVAIRVEDGVIAQIGPLPGLVEGHEQLPQFGGPGMVAMPGLVNAHHHFGVTPLMNGVPFAPLEFWLPQFRAKRQVGTRLDTLFSAIEMLESGVTATHHIASGLVGGREDWNRAADETLAAYDEIGMRVGYSAMLRDQNILHYDGDAAVLAAMPEAARAWFAARLHPTGGSVRAYAGFHDALRARHAANPAVRINYAPANLHWCSDALLEFVAGDARAAGAQVHMHLAETERQAAHARRRFGRSAVARLRDLGLLGPNVTLGHCNWLDPGDVEMLADCGCTVCHNASSGQRLGSGKADVPALRRGAVPVALGIDQSTIADDRDMLLEMKLAWALNRGTQLHETGPDAAAVIGMATETGAATLGFGGLAGRLECGMRADMVLLSRERLEHPYVDPRVPVAELILHRARPGAVAHVFVDGRQVVAGGRVITIDREAVFAGIRARLAAPWSDREREAAEMVAAAMPAIRRAHA</sequence>
<dbReference type="GO" id="GO:0016810">
    <property type="term" value="F:hydrolase activity, acting on carbon-nitrogen (but not peptide) bonds"/>
    <property type="evidence" value="ECO:0007669"/>
    <property type="project" value="InterPro"/>
</dbReference>
<dbReference type="SUPFAM" id="SSF51338">
    <property type="entry name" value="Composite domain of metallo-dependent hydrolases"/>
    <property type="match status" value="1"/>
</dbReference>
<comment type="similarity">
    <text evidence="1">Belongs to the metallo-dependent hydrolases superfamily. ATZ/TRZ family.</text>
</comment>
<keyword evidence="5" id="KW-1185">Reference proteome</keyword>
<evidence type="ECO:0000259" key="3">
    <source>
        <dbReference type="Pfam" id="PF01979"/>
    </source>
</evidence>
<dbReference type="RefSeq" id="WP_193182957.1">
    <property type="nucleotide sequence ID" value="NZ_JACVXA010000034.1"/>
</dbReference>
<dbReference type="InterPro" id="IPR011059">
    <property type="entry name" value="Metal-dep_hydrolase_composite"/>
</dbReference>
<dbReference type="Proteomes" id="UP000609121">
    <property type="component" value="Unassembled WGS sequence"/>
</dbReference>
<dbReference type="InterPro" id="IPR050287">
    <property type="entry name" value="MTA/SAH_deaminase"/>
</dbReference>
<evidence type="ECO:0000313" key="5">
    <source>
        <dbReference type="Proteomes" id="UP000609121"/>
    </source>
</evidence>
<accession>A0A8J7CVL6</accession>
<dbReference type="Pfam" id="PF01979">
    <property type="entry name" value="Amidohydro_1"/>
    <property type="match status" value="1"/>
</dbReference>
<organism evidence="4 5">
    <name type="scientific">Mangrovicoccus algicola</name>
    <dbReference type="NCBI Taxonomy" id="2771008"/>
    <lineage>
        <taxon>Bacteria</taxon>
        <taxon>Pseudomonadati</taxon>
        <taxon>Pseudomonadota</taxon>
        <taxon>Alphaproteobacteria</taxon>
        <taxon>Rhodobacterales</taxon>
        <taxon>Paracoccaceae</taxon>
        <taxon>Mangrovicoccus</taxon>
    </lineage>
</organism>
<name>A0A8J7CVL6_9RHOB</name>
<proteinExistence type="inferred from homology"/>
<dbReference type="PANTHER" id="PTHR43794">
    <property type="entry name" value="AMINOHYDROLASE SSNA-RELATED"/>
    <property type="match status" value="1"/>
</dbReference>
<keyword evidence="2" id="KW-0378">Hydrolase</keyword>
<dbReference type="SUPFAM" id="SSF51556">
    <property type="entry name" value="Metallo-dependent hydrolases"/>
    <property type="match status" value="1"/>
</dbReference>
<evidence type="ECO:0000256" key="1">
    <source>
        <dbReference type="ARBA" id="ARBA00006745"/>
    </source>
</evidence>
<dbReference type="Gene3D" id="3.20.20.140">
    <property type="entry name" value="Metal-dependent hydrolases"/>
    <property type="match status" value="1"/>
</dbReference>
<dbReference type="InterPro" id="IPR032466">
    <property type="entry name" value="Metal_Hydrolase"/>
</dbReference>
<reference evidence="4" key="1">
    <citation type="submission" date="2020-09" db="EMBL/GenBank/DDBJ databases">
        <title>A novel bacterium of genus Mangrovicoccus, isolated from South China Sea.</title>
        <authorList>
            <person name="Huang H."/>
            <person name="Mo K."/>
            <person name="Hu Y."/>
        </authorList>
    </citation>
    <scope>NUCLEOTIDE SEQUENCE</scope>
    <source>
        <strain evidence="4">HB182678</strain>
    </source>
</reference>
<evidence type="ECO:0000256" key="2">
    <source>
        <dbReference type="ARBA" id="ARBA00022801"/>
    </source>
</evidence>
<gene>
    <name evidence="4" type="ORF">ICN82_11765</name>
</gene>